<dbReference type="Proteomes" id="UP000749471">
    <property type="component" value="Unassembled WGS sequence"/>
</dbReference>
<sequence length="386" mass="42459">MKTLIKNVNVVTPYEILYGFAVALDNSKIVNIDKEDQFNEENFNKVIEGKGNFLSPGFIDIHNHGNSGYDIMDSTEEALDAISDFHLKNGVTSYLGTVITSSYEDMIEAMKNIVNYKNKEDKAQIIGIHLEGPFFNIDKKGAQPAKHIKSPNLEEIENILKVAKDKLKMVSLAPELEGALDIINFLKNNDVTVAMAHTNATYEDSKKGIAHGITVATHLYNGMRSFSHREPGVIGASLTDDRVYCEIIYDRIHLHDAAVEIAIKMKGQDKIVLVSDAMRATGLADGNYELGGQKVIVKKGAARLESGNLAGSTLNLRKAVYNMVSKLNIPIHEAVRMASLSPAKAIKVDNYKGSIEIGKDGDLIIFDKDININTILVGGNVAWERN</sequence>
<protein>
    <submittedName>
        <fullName evidence="5">N-acetylglucosamine-6-phosphate deacetylase</fullName>
        <ecNumber evidence="5">3.5.1.25</ecNumber>
    </submittedName>
</protein>
<evidence type="ECO:0000256" key="3">
    <source>
        <dbReference type="PIRNR" id="PIRNR038994"/>
    </source>
</evidence>
<dbReference type="RefSeq" id="WP_216520471.1">
    <property type="nucleotide sequence ID" value="NZ_JAHLPM010000011.1"/>
</dbReference>
<evidence type="ECO:0000313" key="5">
    <source>
        <dbReference type="EMBL" id="MBU5438947.1"/>
    </source>
</evidence>
<organism evidence="5 6">
    <name type="scientific">Tissierella simiarum</name>
    <dbReference type="NCBI Taxonomy" id="2841534"/>
    <lineage>
        <taxon>Bacteria</taxon>
        <taxon>Bacillati</taxon>
        <taxon>Bacillota</taxon>
        <taxon>Tissierellia</taxon>
        <taxon>Tissierellales</taxon>
        <taxon>Tissierellaceae</taxon>
        <taxon>Tissierella</taxon>
    </lineage>
</organism>
<dbReference type="GO" id="GO:0008448">
    <property type="term" value="F:N-acetylglucosamine-6-phosphate deacetylase activity"/>
    <property type="evidence" value="ECO:0007669"/>
    <property type="project" value="UniProtKB-EC"/>
</dbReference>
<reference evidence="5 6" key="1">
    <citation type="submission" date="2021-06" db="EMBL/GenBank/DDBJ databases">
        <authorList>
            <person name="Sun Q."/>
            <person name="Li D."/>
        </authorList>
    </citation>
    <scope>NUCLEOTIDE SEQUENCE [LARGE SCALE GENOMIC DNA]</scope>
    <source>
        <strain evidence="5 6">MSJ-40</strain>
    </source>
</reference>
<dbReference type="InterPro" id="IPR006680">
    <property type="entry name" value="Amidohydro-rel"/>
</dbReference>
<dbReference type="CDD" id="cd00854">
    <property type="entry name" value="NagA"/>
    <property type="match status" value="1"/>
</dbReference>
<dbReference type="NCBIfam" id="TIGR00221">
    <property type="entry name" value="nagA"/>
    <property type="match status" value="1"/>
</dbReference>
<proteinExistence type="inferred from homology"/>
<gene>
    <name evidence="5" type="primary">nagA</name>
    <name evidence="5" type="ORF">KQI42_13045</name>
</gene>
<keyword evidence="3" id="KW-0119">Carbohydrate metabolism</keyword>
<keyword evidence="2 3" id="KW-0378">Hydrolase</keyword>
<dbReference type="Pfam" id="PF01979">
    <property type="entry name" value="Amidohydro_1"/>
    <property type="match status" value="1"/>
</dbReference>
<dbReference type="PIRSF" id="PIRSF038994">
    <property type="entry name" value="NagA"/>
    <property type="match status" value="1"/>
</dbReference>
<feature type="domain" description="Amidohydrolase-related" evidence="4">
    <location>
        <begin position="53"/>
        <end position="379"/>
    </location>
</feature>
<dbReference type="PANTHER" id="PTHR11113">
    <property type="entry name" value="N-ACETYLGLUCOSAMINE-6-PHOSPHATE DEACETYLASE"/>
    <property type="match status" value="1"/>
</dbReference>
<dbReference type="EMBL" id="JAHLPM010000011">
    <property type="protein sequence ID" value="MBU5438947.1"/>
    <property type="molecule type" value="Genomic_DNA"/>
</dbReference>
<name>A0ABS6E7Q4_9FIRM</name>
<keyword evidence="6" id="KW-1185">Reference proteome</keyword>
<dbReference type="PANTHER" id="PTHR11113:SF14">
    <property type="entry name" value="N-ACETYLGLUCOSAMINE-6-PHOSPHATE DEACETYLASE"/>
    <property type="match status" value="1"/>
</dbReference>
<keyword evidence="1" id="KW-0479">Metal-binding</keyword>
<dbReference type="InterPro" id="IPR003764">
    <property type="entry name" value="GlcNAc_6-P_deAcase"/>
</dbReference>
<comment type="similarity">
    <text evidence="3">Belongs to the metallo-dependent hydrolases superfamily. NagA family.</text>
</comment>
<evidence type="ECO:0000313" key="6">
    <source>
        <dbReference type="Proteomes" id="UP000749471"/>
    </source>
</evidence>
<accession>A0ABS6E7Q4</accession>
<dbReference type="EC" id="3.5.1.25" evidence="5"/>
<evidence type="ECO:0000256" key="2">
    <source>
        <dbReference type="ARBA" id="ARBA00022801"/>
    </source>
</evidence>
<evidence type="ECO:0000256" key="1">
    <source>
        <dbReference type="ARBA" id="ARBA00022723"/>
    </source>
</evidence>
<comment type="caution">
    <text evidence="5">The sequence shown here is derived from an EMBL/GenBank/DDBJ whole genome shotgun (WGS) entry which is preliminary data.</text>
</comment>
<evidence type="ECO:0000259" key="4">
    <source>
        <dbReference type="Pfam" id="PF01979"/>
    </source>
</evidence>